<dbReference type="PANTHER" id="PTHR47706">
    <property type="entry name" value="NMRA-LIKE FAMILY PROTEIN"/>
    <property type="match status" value="1"/>
</dbReference>
<feature type="domain" description="NmrA-like" evidence="3">
    <location>
        <begin position="9"/>
        <end position="137"/>
    </location>
</feature>
<proteinExistence type="predicted"/>
<dbReference type="EMBL" id="JAAAIP010001332">
    <property type="protein sequence ID" value="KAG0307838.1"/>
    <property type="molecule type" value="Genomic_DNA"/>
</dbReference>
<dbReference type="OrthoDB" id="419598at2759"/>
<dbReference type="InterPro" id="IPR036291">
    <property type="entry name" value="NAD(P)-bd_dom_sf"/>
</dbReference>
<organism evidence="4 5">
    <name type="scientific">Dissophora globulifera</name>
    <dbReference type="NCBI Taxonomy" id="979702"/>
    <lineage>
        <taxon>Eukaryota</taxon>
        <taxon>Fungi</taxon>
        <taxon>Fungi incertae sedis</taxon>
        <taxon>Mucoromycota</taxon>
        <taxon>Mortierellomycotina</taxon>
        <taxon>Mortierellomycetes</taxon>
        <taxon>Mortierellales</taxon>
        <taxon>Mortierellaceae</taxon>
        <taxon>Dissophora</taxon>
    </lineage>
</organism>
<feature type="non-terminal residue" evidence="4">
    <location>
        <position position="239"/>
    </location>
</feature>
<protein>
    <recommendedName>
        <fullName evidence="3">NmrA-like domain-containing protein</fullName>
    </recommendedName>
</protein>
<dbReference type="Gene3D" id="3.40.50.720">
    <property type="entry name" value="NAD(P)-binding Rossmann-like Domain"/>
    <property type="match status" value="1"/>
</dbReference>
<dbReference type="GO" id="GO:0016491">
    <property type="term" value="F:oxidoreductase activity"/>
    <property type="evidence" value="ECO:0007669"/>
    <property type="project" value="UniProtKB-KW"/>
</dbReference>
<sequence length="239" mass="26475">MTRRNYIEKVAIVGAGGNVGKHLAASLLATGKHTVTAITRHDSANVPIAGVAIAKVDYTKQETLIEALKGHDALIITMSVTASPEIQTQIIDAAAAAGIPWIMPNEWGTDHDQKEYQRDIFGVRQEKVRNYIDAKDCFNRLILTCNFWYEHSLCSAPTMFGFDAEKRQATFYGDGTVKINTSTWDQCGRAVAALFSLPIQPENENDKSPTLQQFKNKSVYISSFLVSQKDMFASLLRVT</sequence>
<keyword evidence="5" id="KW-1185">Reference proteome</keyword>
<evidence type="ECO:0000259" key="3">
    <source>
        <dbReference type="Pfam" id="PF05368"/>
    </source>
</evidence>
<dbReference type="AlphaFoldDB" id="A0A9P6UK77"/>
<evidence type="ECO:0000313" key="4">
    <source>
        <dbReference type="EMBL" id="KAG0307838.1"/>
    </source>
</evidence>
<dbReference type="InterPro" id="IPR008030">
    <property type="entry name" value="NmrA-like"/>
</dbReference>
<gene>
    <name evidence="4" type="ORF">BGZ99_001351</name>
</gene>
<dbReference type="Pfam" id="PF05368">
    <property type="entry name" value="NmrA"/>
    <property type="match status" value="1"/>
</dbReference>
<dbReference type="SUPFAM" id="SSF51735">
    <property type="entry name" value="NAD(P)-binding Rossmann-fold domains"/>
    <property type="match status" value="1"/>
</dbReference>
<keyword evidence="2" id="KW-0560">Oxidoreductase</keyword>
<reference evidence="4" key="1">
    <citation type="journal article" date="2020" name="Fungal Divers.">
        <title>Resolving the Mortierellaceae phylogeny through synthesis of multi-gene phylogenetics and phylogenomics.</title>
        <authorList>
            <person name="Vandepol N."/>
            <person name="Liber J."/>
            <person name="Desiro A."/>
            <person name="Na H."/>
            <person name="Kennedy M."/>
            <person name="Barry K."/>
            <person name="Grigoriev I.V."/>
            <person name="Miller A.N."/>
            <person name="O'Donnell K."/>
            <person name="Stajich J.E."/>
            <person name="Bonito G."/>
        </authorList>
    </citation>
    <scope>NUCLEOTIDE SEQUENCE</scope>
    <source>
        <strain evidence="4">REB-010B</strain>
    </source>
</reference>
<keyword evidence="1" id="KW-0521">NADP</keyword>
<evidence type="ECO:0000313" key="5">
    <source>
        <dbReference type="Proteomes" id="UP000738325"/>
    </source>
</evidence>
<accession>A0A9P6UK77</accession>
<dbReference type="InterPro" id="IPR051609">
    <property type="entry name" value="NmrA/Isoflavone_reductase-like"/>
</dbReference>
<evidence type="ECO:0000256" key="1">
    <source>
        <dbReference type="ARBA" id="ARBA00022857"/>
    </source>
</evidence>
<comment type="caution">
    <text evidence="4">The sequence shown here is derived from an EMBL/GenBank/DDBJ whole genome shotgun (WGS) entry which is preliminary data.</text>
</comment>
<dbReference type="Proteomes" id="UP000738325">
    <property type="component" value="Unassembled WGS sequence"/>
</dbReference>
<name>A0A9P6UK77_9FUNG</name>
<dbReference type="PANTHER" id="PTHR47706:SF7">
    <property type="entry name" value="CIPA-LIKE, PUTATIVE (AFU_ORTHOLOGUE AFUA_1G01630)-RELATED"/>
    <property type="match status" value="1"/>
</dbReference>
<evidence type="ECO:0000256" key="2">
    <source>
        <dbReference type="ARBA" id="ARBA00023002"/>
    </source>
</evidence>